<comment type="caution">
    <text evidence="2">The sequence shown here is derived from an EMBL/GenBank/DDBJ whole genome shotgun (WGS) entry which is preliminary data.</text>
</comment>
<dbReference type="PANTHER" id="PTHR41795">
    <property type="entry name" value="EXOPOLYSACCHARIDE SYNTHESIS PROTEIN"/>
    <property type="match status" value="1"/>
</dbReference>
<feature type="transmembrane region" description="Helical" evidence="1">
    <location>
        <begin position="128"/>
        <end position="156"/>
    </location>
</feature>
<dbReference type="OrthoDB" id="8635607at2"/>
<dbReference type="PANTHER" id="PTHR41795:SF1">
    <property type="entry name" value="EXOPOLYSACCHARIDE SYNTHESIS PROTEIN"/>
    <property type="match status" value="1"/>
</dbReference>
<dbReference type="InterPro" id="IPR010331">
    <property type="entry name" value="ExoD"/>
</dbReference>
<keyword evidence="1" id="KW-0472">Membrane</keyword>
<proteinExistence type="predicted"/>
<protein>
    <submittedName>
        <fullName evidence="2">Exopolysaccharide biosynthesis protein exod</fullName>
    </submittedName>
</protein>
<keyword evidence="1" id="KW-1133">Transmembrane helix</keyword>
<gene>
    <name evidence="2" type="ORF">C6Y40_05075</name>
</gene>
<evidence type="ECO:0000313" key="2">
    <source>
        <dbReference type="EMBL" id="PRO74627.1"/>
    </source>
</evidence>
<keyword evidence="1" id="KW-0812">Transmembrane</keyword>
<evidence type="ECO:0000313" key="3">
    <source>
        <dbReference type="Proteomes" id="UP000238949"/>
    </source>
</evidence>
<dbReference type="RefSeq" id="WP_105933639.1">
    <property type="nucleotide sequence ID" value="NZ_PVNP01000046.1"/>
</dbReference>
<dbReference type="AlphaFoldDB" id="A0A2S9VDU5"/>
<name>A0A2S9VDU5_9ALTE</name>
<reference evidence="3" key="1">
    <citation type="journal article" date="2020" name="Int. J. Syst. Evol. Microbiol.">
        <title>Alteromonas alba sp. nov., a marine bacterium isolated from the seawater of the West Pacific Ocean.</title>
        <authorList>
            <person name="Sun C."/>
            <person name="Wu Y.-H."/>
            <person name="Xamxidin M."/>
            <person name="Cheng H."/>
            <person name="Xu X.-W."/>
        </authorList>
    </citation>
    <scope>NUCLEOTIDE SEQUENCE [LARGE SCALE GENOMIC DNA]</scope>
    <source>
        <strain evidence="3">190</strain>
    </source>
</reference>
<dbReference type="PIRSF" id="PIRSF033239">
    <property type="entry name" value="ExoD"/>
    <property type="match status" value="1"/>
</dbReference>
<dbReference type="Pfam" id="PF06055">
    <property type="entry name" value="ExoD"/>
    <property type="match status" value="1"/>
</dbReference>
<dbReference type="Proteomes" id="UP000238949">
    <property type="component" value="Unassembled WGS sequence"/>
</dbReference>
<keyword evidence="3" id="KW-1185">Reference proteome</keyword>
<sequence>MSKNKVSDIMDDLLDKTTGEVSVGDVVNKFESRGFGPLLLLPALIALLPTGAIPGVPSICGVTLCIICLQMAVGDEHPWLPAVLKNRSLSHAKLESAVEKSRPYVVKAEKILTPRLTGLTQSPASRFVAVYCALFALSMIPLEVVPFAAAVPAFSITLTAVGMMSKDGAVLLAGILCQAATGMLLLQVL</sequence>
<feature type="transmembrane region" description="Helical" evidence="1">
    <location>
        <begin position="168"/>
        <end position="188"/>
    </location>
</feature>
<evidence type="ECO:0000256" key="1">
    <source>
        <dbReference type="SAM" id="Phobius"/>
    </source>
</evidence>
<organism evidence="2 3">
    <name type="scientific">Alteromonas alba</name>
    <dbReference type="NCBI Taxonomy" id="2079529"/>
    <lineage>
        <taxon>Bacteria</taxon>
        <taxon>Pseudomonadati</taxon>
        <taxon>Pseudomonadota</taxon>
        <taxon>Gammaproteobacteria</taxon>
        <taxon>Alteromonadales</taxon>
        <taxon>Alteromonadaceae</taxon>
        <taxon>Alteromonas/Salinimonas group</taxon>
        <taxon>Alteromonas</taxon>
    </lineage>
</organism>
<accession>A0A2S9VDU5</accession>
<dbReference type="EMBL" id="PVNP01000046">
    <property type="protein sequence ID" value="PRO74627.1"/>
    <property type="molecule type" value="Genomic_DNA"/>
</dbReference>